<dbReference type="RefSeq" id="XP_018689465.1">
    <property type="nucleotide sequence ID" value="XM_018840784.1"/>
</dbReference>
<evidence type="ECO:0000256" key="1">
    <source>
        <dbReference type="ARBA" id="ARBA00007409"/>
    </source>
</evidence>
<dbReference type="PROSITE" id="PS50404">
    <property type="entry name" value="GST_NTER"/>
    <property type="match status" value="1"/>
</dbReference>
<accession>A0A178Z8I1</accession>
<dbReference type="InterPro" id="IPR010987">
    <property type="entry name" value="Glutathione-S-Trfase_C-like"/>
</dbReference>
<dbReference type="SUPFAM" id="SSF47616">
    <property type="entry name" value="GST C-terminal domain-like"/>
    <property type="match status" value="1"/>
</dbReference>
<proteinExistence type="inferred from homology"/>
<dbReference type="Pfam" id="PF14497">
    <property type="entry name" value="GST_C_3"/>
    <property type="match status" value="1"/>
</dbReference>
<dbReference type="SUPFAM" id="SSF52833">
    <property type="entry name" value="Thioredoxin-like"/>
    <property type="match status" value="1"/>
</dbReference>
<organism evidence="4 5">
    <name type="scientific">Fonsecaea erecta</name>
    <dbReference type="NCBI Taxonomy" id="1367422"/>
    <lineage>
        <taxon>Eukaryota</taxon>
        <taxon>Fungi</taxon>
        <taxon>Dikarya</taxon>
        <taxon>Ascomycota</taxon>
        <taxon>Pezizomycotina</taxon>
        <taxon>Eurotiomycetes</taxon>
        <taxon>Chaetothyriomycetidae</taxon>
        <taxon>Chaetothyriales</taxon>
        <taxon>Herpotrichiellaceae</taxon>
        <taxon>Fonsecaea</taxon>
    </lineage>
</organism>
<feature type="domain" description="GST C-terminal" evidence="3">
    <location>
        <begin position="94"/>
        <end position="229"/>
    </location>
</feature>
<dbReference type="InterPro" id="IPR004045">
    <property type="entry name" value="Glutathione_S-Trfase_N"/>
</dbReference>
<evidence type="ECO:0000313" key="5">
    <source>
        <dbReference type="Proteomes" id="UP000078343"/>
    </source>
</evidence>
<dbReference type="InterPro" id="IPR004046">
    <property type="entry name" value="GST_C"/>
</dbReference>
<dbReference type="CDD" id="cd03048">
    <property type="entry name" value="GST_N_Ure2p_like"/>
    <property type="match status" value="1"/>
</dbReference>
<dbReference type="Gene3D" id="1.20.1050.130">
    <property type="match status" value="1"/>
</dbReference>
<evidence type="ECO:0000259" key="3">
    <source>
        <dbReference type="PROSITE" id="PS50405"/>
    </source>
</evidence>
<dbReference type="SFLD" id="SFLDG01151">
    <property type="entry name" value="Main.2:_Nu-like"/>
    <property type="match status" value="1"/>
</dbReference>
<evidence type="ECO:0000313" key="4">
    <source>
        <dbReference type="EMBL" id="OAP56098.1"/>
    </source>
</evidence>
<dbReference type="STRING" id="1367422.A0A178Z8I1"/>
<dbReference type="Proteomes" id="UP000078343">
    <property type="component" value="Unassembled WGS sequence"/>
</dbReference>
<dbReference type="InterPro" id="IPR036249">
    <property type="entry name" value="Thioredoxin-like_sf"/>
</dbReference>
<dbReference type="SFLD" id="SFLDG00358">
    <property type="entry name" value="Main_(cytGST)"/>
    <property type="match status" value="1"/>
</dbReference>
<dbReference type="PANTHER" id="PTHR44051:SF23">
    <property type="entry name" value="GLUTATHIONE S-TRANSFERASE-LIKE PROTEIN TPCF"/>
    <property type="match status" value="1"/>
</dbReference>
<gene>
    <name evidence="4" type="ORF">AYL99_09277</name>
</gene>
<dbReference type="AlphaFoldDB" id="A0A178Z8I1"/>
<keyword evidence="5" id="KW-1185">Reference proteome</keyword>
<protein>
    <recommendedName>
        <fullName evidence="6">Glutathione S-transferase</fullName>
    </recommendedName>
</protein>
<dbReference type="InterPro" id="IPR036282">
    <property type="entry name" value="Glutathione-S-Trfase_C_sf"/>
</dbReference>
<evidence type="ECO:0000259" key="2">
    <source>
        <dbReference type="PROSITE" id="PS50404"/>
    </source>
</evidence>
<dbReference type="Pfam" id="PF13417">
    <property type="entry name" value="GST_N_3"/>
    <property type="match status" value="1"/>
</dbReference>
<dbReference type="OrthoDB" id="422574at2759"/>
<dbReference type="InterPro" id="IPR040079">
    <property type="entry name" value="Glutathione_S-Trfase"/>
</dbReference>
<dbReference type="EMBL" id="LVYI01000009">
    <property type="protein sequence ID" value="OAP56098.1"/>
    <property type="molecule type" value="Genomic_DNA"/>
</dbReference>
<dbReference type="SFLD" id="SFLDS00019">
    <property type="entry name" value="Glutathione_Transferase_(cytos"/>
    <property type="match status" value="1"/>
</dbReference>
<feature type="domain" description="GST N-terminal" evidence="2">
    <location>
        <begin position="6"/>
        <end position="87"/>
    </location>
</feature>
<name>A0A178Z8I1_9EURO</name>
<reference evidence="4 5" key="1">
    <citation type="submission" date="2016-04" db="EMBL/GenBank/DDBJ databases">
        <title>Draft genome of Fonsecaea erecta CBS 125763.</title>
        <authorList>
            <person name="Weiss V.A."/>
            <person name="Vicente V.A."/>
            <person name="Raittz R.T."/>
            <person name="Moreno L.F."/>
            <person name="De Souza E.M."/>
            <person name="Pedrosa F.O."/>
            <person name="Steffens M.B."/>
            <person name="Faoro H."/>
            <person name="Tadra-Sfeir M.Z."/>
            <person name="Najafzadeh M.J."/>
            <person name="Felipe M.S."/>
            <person name="Teixeira M."/>
            <person name="Sun J."/>
            <person name="Xi L."/>
            <person name="Gomes R."/>
            <person name="De Azevedo C.M."/>
            <person name="Salgado C.G."/>
            <person name="Da Silva M.B."/>
            <person name="Nascimento M.F."/>
            <person name="Queiroz-Telles F."/>
            <person name="Attili D.S."/>
            <person name="Gorbushina A."/>
        </authorList>
    </citation>
    <scope>NUCLEOTIDE SEQUENCE [LARGE SCALE GENOMIC DNA]</scope>
    <source>
        <strain evidence="4 5">CBS 125763</strain>
    </source>
</reference>
<comment type="caution">
    <text evidence="4">The sequence shown here is derived from an EMBL/GenBank/DDBJ whole genome shotgun (WGS) entry which is preliminary data.</text>
</comment>
<dbReference type="GeneID" id="30013445"/>
<evidence type="ECO:0008006" key="6">
    <source>
        <dbReference type="Google" id="ProtNLM"/>
    </source>
</evidence>
<dbReference type="PANTHER" id="PTHR44051">
    <property type="entry name" value="GLUTATHIONE S-TRANSFERASE-RELATED"/>
    <property type="match status" value="1"/>
</dbReference>
<dbReference type="PROSITE" id="PS50405">
    <property type="entry name" value="GST_CTER"/>
    <property type="match status" value="1"/>
</dbReference>
<sequence length="229" mass="26310">MPSNLKPIKLWGEPRSPNPAKVAIILEELQLPYEVIPVPFSDVKKPEYLAINPNGRLPSIHDANTGVTLWESGAIVEYLIDTYDQEHQLSFDAGTIEFWLAKQWLYFQTSGQGPYYGQAGWFKLFHQESVPSALDRYLKEIARVTAVLEDHLGQQKRKDTSGDGDGPWLVGNKLSYVDIAFIPWQHTILKVFGNDEFDRSKYPLVDEWYRKITSRPAVKKVWVDFDAKR</sequence>
<comment type="similarity">
    <text evidence="1">Belongs to the GST superfamily.</text>
</comment>